<dbReference type="Proteomes" id="UP000030302">
    <property type="component" value="Chromosome"/>
</dbReference>
<dbReference type="AlphaFoldDB" id="A0A0A1F8T9"/>
<proteinExistence type="predicted"/>
<name>A0A0A1F8T9_9BURK</name>
<sequence length="50" mass="5714">MGRQCKAKLDVLRRQAMIIRELIECSHVFFYVGSFGKQFGFFSSGALAIR</sequence>
<gene>
    <name evidence="1" type="ORF">LT85_2000</name>
</gene>
<dbReference type="HOGENOM" id="CLU_3116689_0_0_4"/>
<keyword evidence="2" id="KW-1185">Reference proteome</keyword>
<organism evidence="1 2">
    <name type="scientific">Collimonas arenae</name>
    <dbReference type="NCBI Taxonomy" id="279058"/>
    <lineage>
        <taxon>Bacteria</taxon>
        <taxon>Pseudomonadati</taxon>
        <taxon>Pseudomonadota</taxon>
        <taxon>Betaproteobacteria</taxon>
        <taxon>Burkholderiales</taxon>
        <taxon>Oxalobacteraceae</taxon>
        <taxon>Collimonas</taxon>
    </lineage>
</organism>
<reference evidence="2" key="1">
    <citation type="journal article" date="2014" name="Soil Biol. Biochem.">
        <title>Structure and function of bacterial communities in ageing soils: Insights from the Mendocino ecological staircase.</title>
        <authorList>
            <person name="Uroz S."/>
            <person name="Tech J.J."/>
            <person name="Sawaya N.A."/>
            <person name="Frey-Klett P."/>
            <person name="Leveau J.H.J."/>
        </authorList>
    </citation>
    <scope>NUCLEOTIDE SEQUENCE [LARGE SCALE GENOMIC DNA]</scope>
    <source>
        <strain evidence="2">Cal35</strain>
    </source>
</reference>
<dbReference type="EMBL" id="CP009962">
    <property type="protein sequence ID" value="AIY41158.1"/>
    <property type="molecule type" value="Genomic_DNA"/>
</dbReference>
<evidence type="ECO:0000313" key="2">
    <source>
        <dbReference type="Proteomes" id="UP000030302"/>
    </source>
</evidence>
<protein>
    <submittedName>
        <fullName evidence="1">Uncharacterized protein</fullName>
    </submittedName>
</protein>
<dbReference type="KEGG" id="care:LT85_2000"/>
<evidence type="ECO:0000313" key="1">
    <source>
        <dbReference type="EMBL" id="AIY41158.1"/>
    </source>
</evidence>
<accession>A0A0A1F8T9</accession>